<dbReference type="Pfam" id="PF17937">
    <property type="entry name" value="TetR_C_28"/>
    <property type="match status" value="1"/>
</dbReference>
<dbReference type="Gene3D" id="1.10.357.10">
    <property type="entry name" value="Tetracycline Repressor, domain 2"/>
    <property type="match status" value="1"/>
</dbReference>
<evidence type="ECO:0000313" key="2">
    <source>
        <dbReference type="EMBL" id="WCE13023.1"/>
    </source>
</evidence>
<dbReference type="Proteomes" id="UP001210538">
    <property type="component" value="Chromosome"/>
</dbReference>
<evidence type="ECO:0000313" key="3">
    <source>
        <dbReference type="Proteomes" id="UP001210538"/>
    </source>
</evidence>
<keyword evidence="3" id="KW-1185">Reference proteome</keyword>
<dbReference type="InterPro" id="IPR041479">
    <property type="entry name" value="TetR_CgmR_C"/>
</dbReference>
<name>A0AAX3LAQ0_9ENTR</name>
<sequence length="128" mass="14170">MGSCAAPSAKGDDKFITTDYLQQCHAAYINTCARAARRVELLLMLESFDNRQLGDLWQQVIDRWAPPAPIGNDAAELDRFISRLAADGLWIHEALSSRPLPEQLRKRIAARLVAMAAGPVEAEENLPK</sequence>
<proteinExistence type="predicted"/>
<dbReference type="InterPro" id="IPR036271">
    <property type="entry name" value="Tet_transcr_reg_TetR-rel_C_sf"/>
</dbReference>
<reference evidence="2 3" key="1">
    <citation type="submission" date="2023-01" db="EMBL/GenBank/DDBJ databases">
        <title>Genome sequence resource and annotation of Enterobacter ludwigii, an economically important pathogen of seedling wilt with strawberry.</title>
        <authorList>
            <person name="Xie Y."/>
        </authorList>
    </citation>
    <scope>NUCLEOTIDE SEQUENCE [LARGE SCALE GENOMIC DNA]</scope>
    <source>
        <strain evidence="2 3">CM-TZ4</strain>
    </source>
</reference>
<organism evidence="2 3">
    <name type="scientific">Enterobacter ludwigii</name>
    <dbReference type="NCBI Taxonomy" id="299767"/>
    <lineage>
        <taxon>Bacteria</taxon>
        <taxon>Pseudomonadati</taxon>
        <taxon>Pseudomonadota</taxon>
        <taxon>Gammaproteobacteria</taxon>
        <taxon>Enterobacterales</taxon>
        <taxon>Enterobacteriaceae</taxon>
        <taxon>Enterobacter</taxon>
        <taxon>Enterobacter cloacae complex</taxon>
    </lineage>
</organism>
<evidence type="ECO:0000259" key="1">
    <source>
        <dbReference type="Pfam" id="PF17937"/>
    </source>
</evidence>
<gene>
    <name evidence="2" type="ORF">PHA72_23770</name>
</gene>
<dbReference type="EMBL" id="CP116347">
    <property type="protein sequence ID" value="WCE13023.1"/>
    <property type="molecule type" value="Genomic_DNA"/>
</dbReference>
<protein>
    <recommendedName>
        <fullName evidence="1">TetR transcriptional regulator CgmR-like C-terminal domain-containing protein</fullName>
    </recommendedName>
</protein>
<dbReference type="AlphaFoldDB" id="A0AAX3LAQ0"/>
<dbReference type="RefSeq" id="WP_260459768.1">
    <property type="nucleotide sequence ID" value="NZ_CP116347.1"/>
</dbReference>
<dbReference type="SUPFAM" id="SSF48498">
    <property type="entry name" value="Tetracyclin repressor-like, C-terminal domain"/>
    <property type="match status" value="1"/>
</dbReference>
<feature type="domain" description="TetR transcriptional regulator CgmR-like C-terminal" evidence="1">
    <location>
        <begin position="26"/>
        <end position="116"/>
    </location>
</feature>
<accession>A0AAX3LAQ0</accession>